<name>A0A8B8C128_CRAVI</name>
<dbReference type="AlphaFoldDB" id="A0A8B8C128"/>
<dbReference type="Proteomes" id="UP000694844">
    <property type="component" value="Chromosome 10"/>
</dbReference>
<accession>A0A8B8C128</accession>
<proteinExistence type="predicted"/>
<dbReference type="InterPro" id="IPR011992">
    <property type="entry name" value="EF-hand-dom_pair"/>
</dbReference>
<dbReference type="SMART" id="SM00054">
    <property type="entry name" value="EFh"/>
    <property type="match status" value="3"/>
</dbReference>
<sequence length="255" mass="30166">MCWDFLQMSDTQSARNAKGRKYQEQGKGGGFFRNFLDSIRFRKKKMGAVLGLVDTKLTSFQKKKLLHEFNVFFDFNKDGKLEWKDFDMAREKICELSGWKPGTDKFIQTHELFVTIWRKLQDEGDENNDGLITAEEWLKMWQKFNEQCIKEASRDDEVPYERRLPDWLEKYIRYKFDLFDRTADGYLDCDEFEYVLGDFGVSAKDARSAFLMISQNNDKKVDFDYYKELCTDYFRSNDPSALGNFISGKLVFSDT</sequence>
<evidence type="ECO:0000313" key="4">
    <source>
        <dbReference type="RefSeq" id="XP_022308751.1"/>
    </source>
</evidence>
<evidence type="ECO:0000313" key="3">
    <source>
        <dbReference type="Proteomes" id="UP000694844"/>
    </source>
</evidence>
<evidence type="ECO:0000256" key="1">
    <source>
        <dbReference type="ARBA" id="ARBA00022837"/>
    </source>
</evidence>
<gene>
    <name evidence="4" type="primary">LOC111114646</name>
    <name evidence="5" type="synonym">LOC111117431</name>
</gene>
<dbReference type="RefSeq" id="XP_022308751.1">
    <property type="nucleotide sequence ID" value="XM_022453043.1"/>
</dbReference>
<evidence type="ECO:0000313" key="5">
    <source>
        <dbReference type="RefSeq" id="XP_022312263.1"/>
    </source>
</evidence>
<dbReference type="Proteomes" id="UP000694844">
    <property type="component" value="Chromosome 9"/>
</dbReference>
<dbReference type="RefSeq" id="XP_022312263.1">
    <property type="nucleotide sequence ID" value="XM_022456555.1"/>
</dbReference>
<protein>
    <submittedName>
        <fullName evidence="4 5">Calexcitin-2-like isoform X1</fullName>
    </submittedName>
</protein>
<keyword evidence="3" id="KW-1185">Reference proteome</keyword>
<dbReference type="InterPro" id="IPR018247">
    <property type="entry name" value="EF_Hand_1_Ca_BS"/>
</dbReference>
<feature type="domain" description="EF-hand" evidence="2">
    <location>
        <begin position="167"/>
        <end position="202"/>
    </location>
</feature>
<dbReference type="KEGG" id="cvn:111114646"/>
<dbReference type="OrthoDB" id="9974725at2759"/>
<keyword evidence="1" id="KW-0106">Calcium</keyword>
<dbReference type="GeneID" id="111114646"/>
<evidence type="ECO:0000259" key="2">
    <source>
        <dbReference type="PROSITE" id="PS50222"/>
    </source>
</evidence>
<dbReference type="InterPro" id="IPR002048">
    <property type="entry name" value="EF_hand_dom"/>
</dbReference>
<organism evidence="3 4">
    <name type="scientific">Crassostrea virginica</name>
    <name type="common">Eastern oyster</name>
    <dbReference type="NCBI Taxonomy" id="6565"/>
    <lineage>
        <taxon>Eukaryota</taxon>
        <taxon>Metazoa</taxon>
        <taxon>Spiralia</taxon>
        <taxon>Lophotrochozoa</taxon>
        <taxon>Mollusca</taxon>
        <taxon>Bivalvia</taxon>
        <taxon>Autobranchia</taxon>
        <taxon>Pteriomorphia</taxon>
        <taxon>Ostreida</taxon>
        <taxon>Ostreoidea</taxon>
        <taxon>Ostreidae</taxon>
        <taxon>Crassostrea</taxon>
    </lineage>
</organism>
<reference evidence="4 5" key="1">
    <citation type="submission" date="2025-04" db="UniProtKB">
        <authorList>
            <consortium name="RefSeq"/>
        </authorList>
    </citation>
    <scope>IDENTIFICATION</scope>
    <source>
        <tissue evidence="4 5">Whole sample</tissue>
    </source>
</reference>
<dbReference type="PROSITE" id="PS00018">
    <property type="entry name" value="EF_HAND_1"/>
    <property type="match status" value="2"/>
</dbReference>
<dbReference type="KEGG" id="cvn:111117431"/>
<dbReference type="SUPFAM" id="SSF47473">
    <property type="entry name" value="EF-hand"/>
    <property type="match status" value="1"/>
</dbReference>
<dbReference type="Gene3D" id="1.10.238.10">
    <property type="entry name" value="EF-hand"/>
    <property type="match status" value="1"/>
</dbReference>
<dbReference type="GO" id="GO:0005509">
    <property type="term" value="F:calcium ion binding"/>
    <property type="evidence" value="ECO:0007669"/>
    <property type="project" value="InterPro"/>
</dbReference>
<dbReference type="PROSITE" id="PS50222">
    <property type="entry name" value="EF_HAND_2"/>
    <property type="match status" value="1"/>
</dbReference>